<dbReference type="VEuPathDB" id="ToxoDB:ENH_00073800"/>
<dbReference type="GeneID" id="25477510"/>
<reference evidence="1" key="2">
    <citation type="submission" date="2013-10" db="EMBL/GenBank/DDBJ databases">
        <authorList>
            <person name="Aslett M."/>
        </authorList>
    </citation>
    <scope>NUCLEOTIDE SEQUENCE [LARGE SCALE GENOMIC DNA]</scope>
    <source>
        <strain evidence="1">Houghton</strain>
    </source>
</reference>
<dbReference type="SUPFAM" id="SSF50729">
    <property type="entry name" value="PH domain-like"/>
    <property type="match status" value="1"/>
</dbReference>
<evidence type="ECO:0000313" key="2">
    <source>
        <dbReference type="Proteomes" id="UP000030754"/>
    </source>
</evidence>
<proteinExistence type="predicted"/>
<reference evidence="1" key="1">
    <citation type="submission" date="2013-10" db="EMBL/GenBank/DDBJ databases">
        <title>Genomic analysis of the causative agents of coccidiosis in chickens.</title>
        <authorList>
            <person name="Reid A.J."/>
            <person name="Blake D."/>
            <person name="Billington K."/>
            <person name="Browne H."/>
            <person name="Dunn M."/>
            <person name="Hung S."/>
            <person name="Kawahara F."/>
            <person name="Miranda-Saavedra D."/>
            <person name="Mourier T."/>
            <person name="Nagra H."/>
            <person name="Otto T.D."/>
            <person name="Rawlings N."/>
            <person name="Sanchez A."/>
            <person name="Sanders M."/>
            <person name="Subramaniam C."/>
            <person name="Tay Y."/>
            <person name="Dear P."/>
            <person name="Doerig C."/>
            <person name="Gruber A."/>
            <person name="Parkinson J."/>
            <person name="Shirley M."/>
            <person name="Wan K.L."/>
            <person name="Berriman M."/>
            <person name="Tomley F."/>
            <person name="Pain A."/>
        </authorList>
    </citation>
    <scope>NUCLEOTIDE SEQUENCE [LARGE SCALE GENOMIC DNA]</scope>
    <source>
        <strain evidence="1">Houghton</strain>
    </source>
</reference>
<dbReference type="InterPro" id="IPR011993">
    <property type="entry name" value="PH-like_dom_sf"/>
</dbReference>
<dbReference type="EMBL" id="HG722977">
    <property type="protein sequence ID" value="CDJ64593.1"/>
    <property type="molecule type" value="Genomic_DNA"/>
</dbReference>
<dbReference type="OrthoDB" id="331766at2759"/>
<evidence type="ECO:0008006" key="3">
    <source>
        <dbReference type="Google" id="ProtNLM"/>
    </source>
</evidence>
<protein>
    <recommendedName>
        <fullName evidence="3">PH domain-containing protein</fullName>
    </recommendedName>
</protein>
<dbReference type="Gene3D" id="2.30.29.30">
    <property type="entry name" value="Pleckstrin-homology domain (PH domain)/Phosphotyrosine-binding domain (PTB)"/>
    <property type="match status" value="1"/>
</dbReference>
<evidence type="ECO:0000313" key="1">
    <source>
        <dbReference type="EMBL" id="CDJ64593.1"/>
    </source>
</evidence>
<accession>U6MNF7</accession>
<name>U6MNF7_9EIME</name>
<dbReference type="Proteomes" id="UP000030754">
    <property type="component" value="Unassembled WGS sequence"/>
</dbReference>
<sequence length="119" mass="13298">MDGSSFAAPLNSLSAFLDRENAEDEMPTPVCMDTGALRSGILKIPQDKRGFLVQTDSRSYYWRAQSQNEAEAWLLSIGTQCAAMKEMELLRQAEARIAAAQQQQSETCVRKVPKENKNK</sequence>
<dbReference type="AlphaFoldDB" id="U6MNF7"/>
<keyword evidence="2" id="KW-1185">Reference proteome</keyword>
<dbReference type="RefSeq" id="XP_013433060.1">
    <property type="nucleotide sequence ID" value="XM_013577606.1"/>
</dbReference>
<organism evidence="1 2">
    <name type="scientific">Eimeria necatrix</name>
    <dbReference type="NCBI Taxonomy" id="51315"/>
    <lineage>
        <taxon>Eukaryota</taxon>
        <taxon>Sar</taxon>
        <taxon>Alveolata</taxon>
        <taxon>Apicomplexa</taxon>
        <taxon>Conoidasida</taxon>
        <taxon>Coccidia</taxon>
        <taxon>Eucoccidiorida</taxon>
        <taxon>Eimeriorina</taxon>
        <taxon>Eimeriidae</taxon>
        <taxon>Eimeria</taxon>
    </lineage>
</organism>
<gene>
    <name evidence="1" type="ORF">ENH_00073800</name>
</gene>